<evidence type="ECO:0000256" key="2">
    <source>
        <dbReference type="ARBA" id="ARBA00004496"/>
    </source>
</evidence>
<evidence type="ECO:0000259" key="8">
    <source>
        <dbReference type="Pfam" id="PF23390"/>
    </source>
</evidence>
<proteinExistence type="predicted"/>
<dbReference type="Gene3D" id="2.130.10.10">
    <property type="entry name" value="YVTN repeat-like/Quinoprotein amine dehydrogenase"/>
    <property type="match status" value="2"/>
</dbReference>
<feature type="domain" description="IFT121/TULP4 N-terminal" evidence="9">
    <location>
        <begin position="40"/>
        <end position="363"/>
    </location>
</feature>
<accession>A0AA35U181</accession>
<dbReference type="InterPro" id="IPR056159">
    <property type="entry name" value="Beta-prop_IFT121_TULP_N"/>
</dbReference>
<keyword evidence="5" id="KW-0677">Repeat</keyword>
<gene>
    <name evidence="10" type="ORF">GBAR_LOCUS30924</name>
</gene>
<protein>
    <submittedName>
        <fullName evidence="10">WD repeat-containing protein 35</fullName>
    </submittedName>
</protein>
<feature type="domain" description="IFT121 second beta-propeller" evidence="8">
    <location>
        <begin position="368"/>
        <end position="686"/>
    </location>
</feature>
<sequence length="768" mass="85487">MLVYLSKKVSTCKTDRSFALLATSFRSFLNALIYYCMLLQIAIPNDVPLRCVAWHGTRGYIACGGVDGMLKVLKLEPQEDAEGQLKGLAAPTALTMNQTLEGHDVGSSVQVVTWNETHHRLTSSDSNGHIVVWVLYKGVWYEEMINNRNRSTVRDMQWNRDGQKVCIAYEDGAVIVGSVDGNRIWGKDIKGVQLVQVAWSPDSKVILFGIGIGEVHIYDSHGSYNSKVNIQCLAGATGAVKLTSVEWYSGINGYAAPNCASLVVVFDNGRAQLMKNELDESPIQMDVGYDPGISGEVEPHWVTDGFAGRQQKDVSVIQFYNTLGEHLHTLKGPGKAPLSVAWEGNGLRLALGVAQYIYFANIRHNYKWGYFSGTVVYTFRKPEKLEHCLVFWSTTDGEKHAKAVKNLLHVTACRDLALLAAEVDDNPGEYVLLLCNALGTPLESKYINMEPRFVAISHTHVVAASNSAIFIWHYRTASRLAVSELTHLSRKGWEGQERLIHVDELPAEVLDGAAVDFSIAARETNDKICSVGVSNQRLIVGRESGSMQYYSLPGVSLDGSVLHGSKPEHLAFNCTSTKFSVVDNMGFLNLYELDVHSGAEAAVVATQLELQRKDVWHLVWAEDNPDLFAVMEKTRMYIFRGVEPEEPIQSSAHICRFTEMTVKSVLMDEVMQDPENPSIQDHLLDLDIKSLRDTRSLLKSVGLKDTCQFIEDNPHPRLWKLLAEASLEQLELELAEKAFVRCKDFAGIQFVKKLHHLDVSNALNFLSL</sequence>
<name>A0AA35U181_GEOBA</name>
<dbReference type="InterPro" id="IPR036322">
    <property type="entry name" value="WD40_repeat_dom_sf"/>
</dbReference>
<dbReference type="PANTHER" id="PTHR12764">
    <property type="entry name" value="WD REPEAT DOMAIN-RELATED"/>
    <property type="match status" value="1"/>
</dbReference>
<dbReference type="Proteomes" id="UP001174909">
    <property type="component" value="Unassembled WGS sequence"/>
</dbReference>
<dbReference type="GO" id="GO:0030991">
    <property type="term" value="C:intraciliary transport particle A"/>
    <property type="evidence" value="ECO:0007669"/>
    <property type="project" value="TreeGrafter"/>
</dbReference>
<dbReference type="AlphaFoldDB" id="A0AA35U181"/>
<evidence type="ECO:0000256" key="3">
    <source>
        <dbReference type="ARBA" id="ARBA00022490"/>
    </source>
</evidence>
<reference evidence="10" key="1">
    <citation type="submission" date="2023-03" db="EMBL/GenBank/DDBJ databases">
        <authorList>
            <person name="Steffen K."/>
            <person name="Cardenas P."/>
        </authorList>
    </citation>
    <scope>NUCLEOTIDE SEQUENCE</scope>
</reference>
<dbReference type="SUPFAM" id="SSF50978">
    <property type="entry name" value="WD40 repeat-like"/>
    <property type="match status" value="1"/>
</dbReference>
<keyword evidence="7" id="KW-0966">Cell projection</keyword>
<dbReference type="InterPro" id="IPR015943">
    <property type="entry name" value="WD40/YVTN_repeat-like_dom_sf"/>
</dbReference>
<evidence type="ECO:0000313" key="10">
    <source>
        <dbReference type="EMBL" id="CAI8056781.1"/>
    </source>
</evidence>
<dbReference type="GO" id="GO:1905515">
    <property type="term" value="P:non-motile cilium assembly"/>
    <property type="evidence" value="ECO:0007669"/>
    <property type="project" value="TreeGrafter"/>
</dbReference>
<dbReference type="Pfam" id="PF24797">
    <property type="entry name" value="Beta-prop_WDR35_TULP_N"/>
    <property type="match status" value="1"/>
</dbReference>
<evidence type="ECO:0000256" key="7">
    <source>
        <dbReference type="ARBA" id="ARBA00023273"/>
    </source>
</evidence>
<dbReference type="Gene3D" id="1.25.40.470">
    <property type="match status" value="1"/>
</dbReference>
<keyword evidence="11" id="KW-1185">Reference proteome</keyword>
<organism evidence="10 11">
    <name type="scientific">Geodia barretti</name>
    <name type="common">Barrett's horny sponge</name>
    <dbReference type="NCBI Taxonomy" id="519541"/>
    <lineage>
        <taxon>Eukaryota</taxon>
        <taxon>Metazoa</taxon>
        <taxon>Porifera</taxon>
        <taxon>Demospongiae</taxon>
        <taxon>Heteroscleromorpha</taxon>
        <taxon>Tetractinellida</taxon>
        <taxon>Astrophorina</taxon>
        <taxon>Geodiidae</taxon>
        <taxon>Geodia</taxon>
    </lineage>
</organism>
<dbReference type="SMART" id="SM00320">
    <property type="entry name" value="WD40"/>
    <property type="match status" value="3"/>
</dbReference>
<dbReference type="InterPro" id="IPR039857">
    <property type="entry name" value="Ift122/121"/>
</dbReference>
<evidence type="ECO:0000256" key="4">
    <source>
        <dbReference type="ARBA" id="ARBA00022574"/>
    </source>
</evidence>
<dbReference type="GO" id="GO:0097730">
    <property type="term" value="C:non-motile cilium"/>
    <property type="evidence" value="ECO:0007669"/>
    <property type="project" value="TreeGrafter"/>
</dbReference>
<evidence type="ECO:0000259" key="9">
    <source>
        <dbReference type="Pfam" id="PF24797"/>
    </source>
</evidence>
<evidence type="ECO:0000256" key="1">
    <source>
        <dbReference type="ARBA" id="ARBA00004138"/>
    </source>
</evidence>
<keyword evidence="3" id="KW-0963">Cytoplasm</keyword>
<keyword evidence="4" id="KW-0853">WD repeat</keyword>
<dbReference type="GO" id="GO:0035721">
    <property type="term" value="P:intraciliary retrograde transport"/>
    <property type="evidence" value="ECO:0007669"/>
    <property type="project" value="TreeGrafter"/>
</dbReference>
<dbReference type="EMBL" id="CASHTH010004399">
    <property type="protein sequence ID" value="CAI8056781.1"/>
    <property type="molecule type" value="Genomic_DNA"/>
</dbReference>
<dbReference type="InterPro" id="IPR056158">
    <property type="entry name" value="Beta-prop_IFT121_2nd"/>
</dbReference>
<evidence type="ECO:0000256" key="6">
    <source>
        <dbReference type="ARBA" id="ARBA00023069"/>
    </source>
</evidence>
<dbReference type="PANTHER" id="PTHR12764:SF5">
    <property type="entry name" value="LD29485P"/>
    <property type="match status" value="1"/>
</dbReference>
<comment type="caution">
    <text evidence="10">The sequence shown here is derived from an EMBL/GenBank/DDBJ whole genome shotgun (WGS) entry which is preliminary data.</text>
</comment>
<dbReference type="Pfam" id="PF23390">
    <property type="entry name" value="Beta-prop_WDR35_2nd"/>
    <property type="match status" value="1"/>
</dbReference>
<dbReference type="GO" id="GO:0061512">
    <property type="term" value="P:protein localization to cilium"/>
    <property type="evidence" value="ECO:0007669"/>
    <property type="project" value="TreeGrafter"/>
</dbReference>
<comment type="subcellular location">
    <subcellularLocation>
        <location evidence="1">Cell projection</location>
        <location evidence="1">Cilium</location>
    </subcellularLocation>
    <subcellularLocation>
        <location evidence="2">Cytoplasm</location>
    </subcellularLocation>
</comment>
<feature type="non-terminal residue" evidence="10">
    <location>
        <position position="768"/>
    </location>
</feature>
<keyword evidence="6" id="KW-0969">Cilium</keyword>
<dbReference type="GO" id="GO:0005737">
    <property type="term" value="C:cytoplasm"/>
    <property type="evidence" value="ECO:0007669"/>
    <property type="project" value="UniProtKB-SubCell"/>
</dbReference>
<dbReference type="InterPro" id="IPR001680">
    <property type="entry name" value="WD40_rpt"/>
</dbReference>
<evidence type="ECO:0000256" key="5">
    <source>
        <dbReference type="ARBA" id="ARBA00022737"/>
    </source>
</evidence>
<evidence type="ECO:0000313" key="11">
    <source>
        <dbReference type="Proteomes" id="UP001174909"/>
    </source>
</evidence>